<accession>A0A9D1H6I3</accession>
<feature type="domain" description="Aconitase A/isopropylmalate dehydratase small subunit swivel" evidence="4">
    <location>
        <begin position="51"/>
        <end position="105"/>
    </location>
</feature>
<dbReference type="Gene3D" id="3.20.19.10">
    <property type="entry name" value="Aconitase, domain 4"/>
    <property type="match status" value="1"/>
</dbReference>
<dbReference type="InterPro" id="IPR015928">
    <property type="entry name" value="Aconitase/3IPM_dehydase_swvl"/>
</dbReference>
<dbReference type="InterPro" id="IPR050075">
    <property type="entry name" value="LeuD"/>
</dbReference>
<dbReference type="InterPro" id="IPR000573">
    <property type="entry name" value="AconitaseA/IPMdHydase_ssu_swvl"/>
</dbReference>
<evidence type="ECO:0000259" key="4">
    <source>
        <dbReference type="Pfam" id="PF00694"/>
    </source>
</evidence>
<dbReference type="InterPro" id="IPR011827">
    <property type="entry name" value="LeuD_type2/HacB/DmdB"/>
</dbReference>
<comment type="pathway">
    <text evidence="3">Amino-acid biosynthesis; L-leucine biosynthesis; L-leucine from 3-methyl-2-oxobutanoate: step 2/4.</text>
</comment>
<dbReference type="GO" id="GO:0009098">
    <property type="term" value="P:L-leucine biosynthetic process"/>
    <property type="evidence" value="ECO:0007669"/>
    <property type="project" value="UniProtKB-UniRule"/>
</dbReference>
<dbReference type="PANTHER" id="PTHR43345:SF2">
    <property type="entry name" value="3-ISOPROPYLMALATE DEHYDRATASE SMALL SUBUNIT 1"/>
    <property type="match status" value="1"/>
</dbReference>
<dbReference type="SUPFAM" id="SSF52016">
    <property type="entry name" value="LeuD/IlvD-like"/>
    <property type="match status" value="1"/>
</dbReference>
<evidence type="ECO:0000256" key="3">
    <source>
        <dbReference type="HAMAP-Rule" id="MF_01032"/>
    </source>
</evidence>
<organism evidence="5 6">
    <name type="scientific">Candidatus Faecivivens stercoripullorum</name>
    <dbReference type="NCBI Taxonomy" id="2840805"/>
    <lineage>
        <taxon>Bacteria</taxon>
        <taxon>Bacillati</taxon>
        <taxon>Bacillota</taxon>
        <taxon>Clostridia</taxon>
        <taxon>Eubacteriales</taxon>
        <taxon>Oscillospiraceae</taxon>
        <taxon>Oscillospiraceae incertae sedis</taxon>
        <taxon>Candidatus Faecivivens</taxon>
    </lineage>
</organism>
<dbReference type="Proteomes" id="UP000824160">
    <property type="component" value="Unassembled WGS sequence"/>
</dbReference>
<keyword evidence="3" id="KW-0432">Leucine biosynthesis</keyword>
<sequence>MSTFTGKIWVLGDDIDTDIIIPTEYLALKTVDDMKKYAFSPLRPELAGQIQPGDIIVAGKNFGCGSSREQAPEIIRHLGVACVIAKSFARIFFRNSINNGLLLIESDLYDHVQEGDTITVQPGTEIQHNGVSYPISPLPQNLMDILEAGGLVRAMQKRNGLI</sequence>
<comment type="function">
    <text evidence="3">Catalyzes the isomerization between 2-isopropylmalate and 3-isopropylmalate, via the formation of 2-isopropylmaleate.</text>
</comment>
<dbReference type="NCBIfam" id="TIGR02087">
    <property type="entry name" value="LEUD_arch"/>
    <property type="match status" value="1"/>
</dbReference>
<protein>
    <recommendedName>
        <fullName evidence="3">3-isopropylmalate dehydratase small subunit</fullName>
        <ecNumber evidence="3">4.2.1.33</ecNumber>
    </recommendedName>
    <alternativeName>
        <fullName evidence="3">Alpha-IPM isomerase</fullName>
        <shortName evidence="3">IPMI</shortName>
    </alternativeName>
    <alternativeName>
        <fullName evidence="3">Isopropylmalate isomerase</fullName>
    </alternativeName>
</protein>
<reference evidence="5" key="1">
    <citation type="submission" date="2020-10" db="EMBL/GenBank/DDBJ databases">
        <authorList>
            <person name="Gilroy R."/>
        </authorList>
    </citation>
    <scope>NUCLEOTIDE SEQUENCE</scope>
    <source>
        <strain evidence="5">ChiBcec7-5410</strain>
    </source>
</reference>
<dbReference type="CDD" id="cd01577">
    <property type="entry name" value="IPMI_Swivel"/>
    <property type="match status" value="1"/>
</dbReference>
<dbReference type="EMBL" id="DVLW01000142">
    <property type="protein sequence ID" value="HIT94563.1"/>
    <property type="molecule type" value="Genomic_DNA"/>
</dbReference>
<comment type="caution">
    <text evidence="5">The sequence shown here is derived from an EMBL/GenBank/DDBJ whole genome shotgun (WGS) entry which is preliminary data.</text>
</comment>
<comment type="subunit">
    <text evidence="3">Heterodimer of LeuC and LeuD.</text>
</comment>
<evidence type="ECO:0000313" key="5">
    <source>
        <dbReference type="EMBL" id="HIT94563.1"/>
    </source>
</evidence>
<keyword evidence="3" id="KW-0100">Branched-chain amino acid biosynthesis</keyword>
<dbReference type="GO" id="GO:0003861">
    <property type="term" value="F:3-isopropylmalate dehydratase activity"/>
    <property type="evidence" value="ECO:0007669"/>
    <property type="project" value="UniProtKB-UniRule"/>
</dbReference>
<dbReference type="HAMAP" id="MF_01032">
    <property type="entry name" value="LeuD_type2"/>
    <property type="match status" value="1"/>
</dbReference>
<dbReference type="EC" id="4.2.1.33" evidence="3"/>
<keyword evidence="2 3" id="KW-0456">Lyase</keyword>
<gene>
    <name evidence="3" type="primary">leuD</name>
    <name evidence="5" type="ORF">IAC43_05215</name>
</gene>
<evidence type="ECO:0000256" key="1">
    <source>
        <dbReference type="ARBA" id="ARBA00009869"/>
    </source>
</evidence>
<dbReference type="InterPro" id="IPR033940">
    <property type="entry name" value="IPMI_Swivel"/>
</dbReference>
<evidence type="ECO:0000313" key="6">
    <source>
        <dbReference type="Proteomes" id="UP000824160"/>
    </source>
</evidence>
<keyword evidence="3" id="KW-0028">Amino-acid biosynthesis</keyword>
<name>A0A9D1H6I3_9FIRM</name>
<comment type="similarity">
    <text evidence="1 3">Belongs to the LeuD family. LeuD type 2 subfamily.</text>
</comment>
<proteinExistence type="inferred from homology"/>
<dbReference type="PANTHER" id="PTHR43345">
    <property type="entry name" value="3-ISOPROPYLMALATE DEHYDRATASE SMALL SUBUNIT 2-RELATED-RELATED"/>
    <property type="match status" value="1"/>
</dbReference>
<reference evidence="5" key="2">
    <citation type="journal article" date="2021" name="PeerJ">
        <title>Extensive microbial diversity within the chicken gut microbiome revealed by metagenomics and culture.</title>
        <authorList>
            <person name="Gilroy R."/>
            <person name="Ravi A."/>
            <person name="Getino M."/>
            <person name="Pursley I."/>
            <person name="Horton D.L."/>
            <person name="Alikhan N.F."/>
            <person name="Baker D."/>
            <person name="Gharbi K."/>
            <person name="Hall N."/>
            <person name="Watson M."/>
            <person name="Adriaenssens E.M."/>
            <person name="Foster-Nyarko E."/>
            <person name="Jarju S."/>
            <person name="Secka A."/>
            <person name="Antonio M."/>
            <person name="Oren A."/>
            <person name="Chaudhuri R.R."/>
            <person name="La Ragione R."/>
            <person name="Hildebrand F."/>
            <person name="Pallen M.J."/>
        </authorList>
    </citation>
    <scope>NUCLEOTIDE SEQUENCE</scope>
    <source>
        <strain evidence="5">ChiBcec7-5410</strain>
    </source>
</reference>
<comment type="catalytic activity">
    <reaction evidence="3">
        <text>(2R,3S)-3-isopropylmalate = (2S)-2-isopropylmalate</text>
        <dbReference type="Rhea" id="RHEA:32287"/>
        <dbReference type="ChEBI" id="CHEBI:1178"/>
        <dbReference type="ChEBI" id="CHEBI:35121"/>
        <dbReference type="EC" id="4.2.1.33"/>
    </reaction>
</comment>
<dbReference type="Pfam" id="PF00694">
    <property type="entry name" value="Aconitase_C"/>
    <property type="match status" value="1"/>
</dbReference>
<evidence type="ECO:0000256" key="2">
    <source>
        <dbReference type="ARBA" id="ARBA00023239"/>
    </source>
</evidence>
<dbReference type="AlphaFoldDB" id="A0A9D1H6I3"/>